<dbReference type="Pfam" id="PF11917">
    <property type="entry name" value="DUF3435"/>
    <property type="match status" value="1"/>
</dbReference>
<name>A0A0U5G806_ASPCI</name>
<dbReference type="PANTHER" id="PTHR37535:SF3">
    <property type="entry name" value="FLUG DOMAIN-CONTAINING PROTEIN"/>
    <property type="match status" value="1"/>
</dbReference>
<protein>
    <recommendedName>
        <fullName evidence="4">C2H2-type domain-containing protein</fullName>
    </recommendedName>
</protein>
<dbReference type="STRING" id="454130.A0A0U5G806"/>
<keyword evidence="3" id="KW-1185">Reference proteome</keyword>
<evidence type="ECO:0008006" key="4">
    <source>
        <dbReference type="Google" id="ProtNLM"/>
    </source>
</evidence>
<dbReference type="PANTHER" id="PTHR37535">
    <property type="entry name" value="FLUG DOMAIN PROTEIN"/>
    <property type="match status" value="1"/>
</dbReference>
<reference evidence="3" key="1">
    <citation type="journal article" date="2016" name="Genome Announc.">
        <title>Draft genome sequences of fungus Aspergillus calidoustus.</title>
        <authorList>
            <person name="Horn F."/>
            <person name="Linde J."/>
            <person name="Mattern D.J."/>
            <person name="Walther G."/>
            <person name="Guthke R."/>
            <person name="Scherlach K."/>
            <person name="Martin K."/>
            <person name="Brakhage A.A."/>
            <person name="Petzke L."/>
            <person name="Valiante V."/>
        </authorList>
    </citation>
    <scope>NUCLEOTIDE SEQUENCE [LARGE SCALE GENOMIC DNA]</scope>
    <source>
        <strain evidence="3">SF006504</strain>
    </source>
</reference>
<dbReference type="Proteomes" id="UP000054771">
    <property type="component" value="Unassembled WGS sequence"/>
</dbReference>
<dbReference type="OMA" id="IEFHIIR"/>
<dbReference type="InterPro" id="IPR021842">
    <property type="entry name" value="DUF3435"/>
</dbReference>
<dbReference type="OrthoDB" id="4485682at2759"/>
<sequence length="806" mass="92817">MAYSGLPRQRSARRRAETSERKSHLYYARRRERHLASGPTLPQYAPNTNISAASLRGKWNRFCLEAALDPDELLRKLTAADVKAWFDWIKDNFRGSIRADGTLANYWRTLKRLYYLKNGRDMDPDMRRDCLNYKNQVSKEMGLRKLPLPKPTADCIDLLEFQVTHLVHCDSVFADEKQRLYPLVGLNLSSISACRAVSLFDTRHAVNPRPDGTFGAPGEEVATEEEHDMNSADSLSDGFLSDSGYDTGVSGGLGEMEELTSEMDDGELGLDHEDNDGYTSDGSTVTDDGYLAGNEETGTILWRHVEFYILRNPVRGRRNLLTAIVTLLHTKGEDRKPRIKRFAIEHEDNLLFDLLSQLLALGIDDDIFVATIRDVADIYTVPLPRHRRGIRLKIKRDKLDLPIFREPERTEEGYRTSVLLALRARTWARYIKKIGRKTGQEENLTQKEVRRGAINAINNRAPASVRDQVADHESNAVKYYLNEKVDFDTAAAFHRRASNEVVQREMRTATLVADNTAPIRLTEEQSRQISNHPKARRLRARCQQLTLKIHQLGFTVKEAQHGELELRLDEEEDTKAKRLCEEALELGRQKKEADAELNRTLTKLRESALEKNRKRHFRNTDTEIFNRHYEAQPCDEESEQRNIQPNYSIPEREEVVRLLCYSSAPQTDEEAHLRRLDFIRLMVRWQRRKESPRRGKQASAVISHPEWGTTTRETTPAAISEKYDALQCPFCLSDRSLPPIDRERKKSKRNKLWDHVENMHKLELAVFDDGTKPCGLCGMRKVHFVPPSVTHFKNHTQKVHGIRLRP</sequence>
<evidence type="ECO:0000313" key="2">
    <source>
        <dbReference type="EMBL" id="CEL07675.1"/>
    </source>
</evidence>
<feature type="compositionally biased region" description="Polar residues" evidence="1">
    <location>
        <begin position="277"/>
        <end position="286"/>
    </location>
</feature>
<organism evidence="2 3">
    <name type="scientific">Aspergillus calidoustus</name>
    <dbReference type="NCBI Taxonomy" id="454130"/>
    <lineage>
        <taxon>Eukaryota</taxon>
        <taxon>Fungi</taxon>
        <taxon>Dikarya</taxon>
        <taxon>Ascomycota</taxon>
        <taxon>Pezizomycotina</taxon>
        <taxon>Eurotiomycetes</taxon>
        <taxon>Eurotiomycetidae</taxon>
        <taxon>Eurotiales</taxon>
        <taxon>Aspergillaceae</taxon>
        <taxon>Aspergillus</taxon>
        <taxon>Aspergillus subgen. Nidulantes</taxon>
    </lineage>
</organism>
<proteinExistence type="predicted"/>
<feature type="region of interest" description="Disordered" evidence="1">
    <location>
        <begin position="269"/>
        <end position="290"/>
    </location>
</feature>
<accession>A0A0U5G806</accession>
<dbReference type="AlphaFoldDB" id="A0A0U5G806"/>
<gene>
    <name evidence="2" type="ORF">ASPCAL10831</name>
</gene>
<evidence type="ECO:0000256" key="1">
    <source>
        <dbReference type="SAM" id="MobiDB-lite"/>
    </source>
</evidence>
<dbReference type="EMBL" id="CDMC01000009">
    <property type="protein sequence ID" value="CEL07675.1"/>
    <property type="molecule type" value="Genomic_DNA"/>
</dbReference>
<feature type="region of interest" description="Disordered" evidence="1">
    <location>
        <begin position="1"/>
        <end position="21"/>
    </location>
</feature>
<evidence type="ECO:0000313" key="3">
    <source>
        <dbReference type="Proteomes" id="UP000054771"/>
    </source>
</evidence>